<proteinExistence type="predicted"/>
<dbReference type="EMBL" id="PRLG01000029">
    <property type="protein sequence ID" value="PYY25855.1"/>
    <property type="molecule type" value="Genomic_DNA"/>
</dbReference>
<evidence type="ECO:0000313" key="2">
    <source>
        <dbReference type="Proteomes" id="UP000247459"/>
    </source>
</evidence>
<dbReference type="Proteomes" id="UP000247459">
    <property type="component" value="Unassembled WGS sequence"/>
</dbReference>
<evidence type="ECO:0000313" key="1">
    <source>
        <dbReference type="EMBL" id="PYY25855.1"/>
    </source>
</evidence>
<accession>A0A2W0CBZ7</accession>
<comment type="caution">
    <text evidence="1">The sequence shown here is derived from an EMBL/GenBank/DDBJ whole genome shotgun (WGS) entry which is preliminary data.</text>
</comment>
<name>A0A2W0CBZ7_9BACL</name>
<protein>
    <submittedName>
        <fullName evidence="1">Uncharacterized protein</fullName>
    </submittedName>
</protein>
<dbReference type="OrthoDB" id="2665021at2"/>
<dbReference type="RefSeq" id="WP_110821993.1">
    <property type="nucleotide sequence ID" value="NZ_PRLG01000029.1"/>
</dbReference>
<sequence length="200" mass="22734">MKSIMMKCLIVFIGLGITGIIPSISAYSEAVLPKVDKDGHYPITYFDSLNEAVKEYQNLTFSNPVLIPKWLPSESYLESIRILGGGDVLTTEYVGGDLKVRIHVNPKIERSDLSKRRTITINDTTKAEYKENNFLYSLNFDEEGRNYMILIEKKNVKSINNVNPISVISKDKAIEYMVKIGQSLTPFKGDSYFKKRTVNH</sequence>
<gene>
    <name evidence="1" type="ORF">PIL02S_05224</name>
</gene>
<reference evidence="1 2" key="1">
    <citation type="submission" date="2018-01" db="EMBL/GenBank/DDBJ databases">
        <title>Genome sequence of the PGP bacterium Paenibacillus illinoisensis E3.</title>
        <authorList>
            <person name="Rolli E."/>
            <person name="Marasco R."/>
            <person name="Bessem C."/>
            <person name="Michoud G."/>
            <person name="Gaiarsa S."/>
            <person name="Borin S."/>
            <person name="Daffonchio D."/>
        </authorList>
    </citation>
    <scope>NUCLEOTIDE SEQUENCE [LARGE SCALE GENOMIC DNA]</scope>
    <source>
        <strain evidence="1 2">E3</strain>
    </source>
</reference>
<dbReference type="AlphaFoldDB" id="A0A2W0CBZ7"/>
<organism evidence="1 2">
    <name type="scientific">Paenibacillus illinoisensis</name>
    <dbReference type="NCBI Taxonomy" id="59845"/>
    <lineage>
        <taxon>Bacteria</taxon>
        <taxon>Bacillati</taxon>
        <taxon>Bacillota</taxon>
        <taxon>Bacilli</taxon>
        <taxon>Bacillales</taxon>
        <taxon>Paenibacillaceae</taxon>
        <taxon>Paenibacillus</taxon>
    </lineage>
</organism>